<dbReference type="AlphaFoldDB" id="A0A246IX17"/>
<name>A0A246IX17_9BURK</name>
<proteinExistence type="predicted"/>
<reference evidence="1 2" key="1">
    <citation type="journal article" date="2008" name="Int. J. Syst. Evol. Microbiol.">
        <title>Description of Roseateles aquatilis sp. nov. and Roseateles terrae sp. nov., in the class Betaproteobacteria, and emended description of the genus Roseateles.</title>
        <authorList>
            <person name="Gomila M."/>
            <person name="Bowien B."/>
            <person name="Falsen E."/>
            <person name="Moore E.R."/>
            <person name="Lalucat J."/>
        </authorList>
    </citation>
    <scope>NUCLEOTIDE SEQUENCE [LARGE SCALE GENOMIC DNA]</scope>
    <source>
        <strain evidence="1 2">CCUG 48205</strain>
    </source>
</reference>
<comment type="caution">
    <text evidence="1">The sequence shown here is derived from an EMBL/GenBank/DDBJ whole genome shotgun (WGS) entry which is preliminary data.</text>
</comment>
<evidence type="ECO:0000313" key="1">
    <source>
        <dbReference type="EMBL" id="OWQ84763.1"/>
    </source>
</evidence>
<organism evidence="1 2">
    <name type="scientific">Roseateles aquatilis</name>
    <dbReference type="NCBI Taxonomy" id="431061"/>
    <lineage>
        <taxon>Bacteria</taxon>
        <taxon>Pseudomonadati</taxon>
        <taxon>Pseudomonadota</taxon>
        <taxon>Betaproteobacteria</taxon>
        <taxon>Burkholderiales</taxon>
        <taxon>Sphaerotilaceae</taxon>
        <taxon>Roseateles</taxon>
    </lineage>
</organism>
<gene>
    <name evidence="1" type="ORF">CDN99_23830</name>
</gene>
<keyword evidence="2" id="KW-1185">Reference proteome</keyword>
<dbReference type="EMBL" id="NIOF01000015">
    <property type="protein sequence ID" value="OWQ84763.1"/>
    <property type="molecule type" value="Genomic_DNA"/>
</dbReference>
<protein>
    <submittedName>
        <fullName evidence="1">Uncharacterized protein</fullName>
    </submittedName>
</protein>
<dbReference type="Proteomes" id="UP000197468">
    <property type="component" value="Unassembled WGS sequence"/>
</dbReference>
<sequence>MQIQLSMLVYALRLRRAGVKLTPVEVRGQTPLLGNLAFRRSFYEGRDDRGPMVCLLTPQRGECGWHVELLNAQVLRIEPRGMLIAGEEDEWVRKKRTSHRQAIWAWPAGAAPQTAPPAGSTLESVKFLAALEALV</sequence>
<evidence type="ECO:0000313" key="2">
    <source>
        <dbReference type="Proteomes" id="UP000197468"/>
    </source>
</evidence>
<accession>A0A246IX17</accession>